<protein>
    <submittedName>
        <fullName evidence="1">Immunity 53 family protein</fullName>
    </submittedName>
</protein>
<sequence length="102" mass="11691">MSDAEPLLDRLQNWYAQQCNGDREHEWGVKIATLDNPGWTISIDLEETDLEERDYPRQEINRATQDRVCAWIAEKTFHAACGPGNLTEALTLFRTWATTIAP</sequence>
<evidence type="ECO:0000313" key="1">
    <source>
        <dbReference type="EMBL" id="WTZ13843.1"/>
    </source>
</evidence>
<name>A0AAU3IBR9_9ACTN</name>
<dbReference type="InterPro" id="IPR028228">
    <property type="entry name" value="Imm53"/>
</dbReference>
<dbReference type="AlphaFoldDB" id="A0AAU3IBR9"/>
<organism evidence="1">
    <name type="scientific">Streptomyces sp. NBC_01393</name>
    <dbReference type="NCBI Taxonomy" id="2903851"/>
    <lineage>
        <taxon>Bacteria</taxon>
        <taxon>Bacillati</taxon>
        <taxon>Actinomycetota</taxon>
        <taxon>Actinomycetes</taxon>
        <taxon>Kitasatosporales</taxon>
        <taxon>Streptomycetaceae</taxon>
        <taxon>Streptomyces</taxon>
    </lineage>
</organism>
<accession>A0AAU3IBR9</accession>
<dbReference type="EMBL" id="CP109546">
    <property type="protein sequence ID" value="WTZ13843.1"/>
    <property type="molecule type" value="Genomic_DNA"/>
</dbReference>
<reference evidence="1" key="1">
    <citation type="submission" date="2022-10" db="EMBL/GenBank/DDBJ databases">
        <title>The complete genomes of actinobacterial strains from the NBC collection.</title>
        <authorList>
            <person name="Joergensen T.S."/>
            <person name="Alvarez Arevalo M."/>
            <person name="Sterndorff E.B."/>
            <person name="Faurdal D."/>
            <person name="Vuksanovic O."/>
            <person name="Mourched A.-S."/>
            <person name="Charusanti P."/>
            <person name="Shaw S."/>
            <person name="Blin K."/>
            <person name="Weber T."/>
        </authorList>
    </citation>
    <scope>NUCLEOTIDE SEQUENCE</scope>
    <source>
        <strain evidence="1">NBC_01393</strain>
    </source>
</reference>
<gene>
    <name evidence="1" type="ORF">OG699_41235</name>
</gene>
<dbReference type="Pfam" id="PF15580">
    <property type="entry name" value="Imm53"/>
    <property type="match status" value="1"/>
</dbReference>
<proteinExistence type="predicted"/>